<evidence type="ECO:0008006" key="4">
    <source>
        <dbReference type="Google" id="ProtNLM"/>
    </source>
</evidence>
<dbReference type="EMBL" id="BAAAUX010000024">
    <property type="protein sequence ID" value="GAA2812779.1"/>
    <property type="molecule type" value="Genomic_DNA"/>
</dbReference>
<organism evidence="2 3">
    <name type="scientific">Saccharopolyspora taberi</name>
    <dbReference type="NCBI Taxonomy" id="60895"/>
    <lineage>
        <taxon>Bacteria</taxon>
        <taxon>Bacillati</taxon>
        <taxon>Actinomycetota</taxon>
        <taxon>Actinomycetes</taxon>
        <taxon>Pseudonocardiales</taxon>
        <taxon>Pseudonocardiaceae</taxon>
        <taxon>Saccharopolyspora</taxon>
    </lineage>
</organism>
<dbReference type="RefSeq" id="WP_344684625.1">
    <property type="nucleotide sequence ID" value="NZ_BAAAUX010000024.1"/>
</dbReference>
<evidence type="ECO:0000256" key="1">
    <source>
        <dbReference type="SAM" id="MobiDB-lite"/>
    </source>
</evidence>
<sequence>MEQRNVRTFDQFRDEAGRAEPYPLDLGGGNIIEIPAPDTTEQVFTLSENGHKPREALKALCGEYFPQVYAKIKNEHISVFNNLVADMTEHFGMGSAPSGHGGN</sequence>
<gene>
    <name evidence="2" type="ORF">GCM10010470_55270</name>
</gene>
<name>A0ABN3VKR1_9PSEU</name>
<feature type="region of interest" description="Disordered" evidence="1">
    <location>
        <begin position="1"/>
        <end position="29"/>
    </location>
</feature>
<dbReference type="Proteomes" id="UP001500979">
    <property type="component" value="Unassembled WGS sequence"/>
</dbReference>
<evidence type="ECO:0000313" key="3">
    <source>
        <dbReference type="Proteomes" id="UP001500979"/>
    </source>
</evidence>
<evidence type="ECO:0000313" key="2">
    <source>
        <dbReference type="EMBL" id="GAA2812779.1"/>
    </source>
</evidence>
<proteinExistence type="predicted"/>
<protein>
    <recommendedName>
        <fullName evidence="4">Tail assembly chaperone</fullName>
    </recommendedName>
</protein>
<feature type="compositionally biased region" description="Basic and acidic residues" evidence="1">
    <location>
        <begin position="1"/>
        <end position="18"/>
    </location>
</feature>
<comment type="caution">
    <text evidence="2">The sequence shown here is derived from an EMBL/GenBank/DDBJ whole genome shotgun (WGS) entry which is preliminary data.</text>
</comment>
<keyword evidence="3" id="KW-1185">Reference proteome</keyword>
<accession>A0ABN3VKR1</accession>
<reference evidence="2 3" key="1">
    <citation type="journal article" date="2019" name="Int. J. Syst. Evol. Microbiol.">
        <title>The Global Catalogue of Microorganisms (GCM) 10K type strain sequencing project: providing services to taxonomists for standard genome sequencing and annotation.</title>
        <authorList>
            <consortium name="The Broad Institute Genomics Platform"/>
            <consortium name="The Broad Institute Genome Sequencing Center for Infectious Disease"/>
            <person name="Wu L."/>
            <person name="Ma J."/>
        </authorList>
    </citation>
    <scope>NUCLEOTIDE SEQUENCE [LARGE SCALE GENOMIC DNA]</scope>
    <source>
        <strain evidence="2 3">JCM 9383</strain>
    </source>
</reference>